<dbReference type="NCBIfam" id="NF001985">
    <property type="entry name" value="PRK00777.1"/>
    <property type="match status" value="1"/>
</dbReference>
<dbReference type="Pfam" id="PF01467">
    <property type="entry name" value="CTP_transf_like"/>
    <property type="match status" value="1"/>
</dbReference>
<comment type="caution">
    <text evidence="2">The sequence shown here is derived from an EMBL/GenBank/DDBJ whole genome shotgun (WGS) entry which is preliminary data.</text>
</comment>
<proteinExistence type="predicted"/>
<dbReference type="GO" id="GO:0015937">
    <property type="term" value="P:coenzyme A biosynthetic process"/>
    <property type="evidence" value="ECO:0007669"/>
    <property type="project" value="TreeGrafter"/>
</dbReference>
<dbReference type="STRING" id="101091.A0A1C7N7P0"/>
<dbReference type="InterPro" id="IPR014729">
    <property type="entry name" value="Rossmann-like_a/b/a_fold"/>
</dbReference>
<dbReference type="SUPFAM" id="SSF52374">
    <property type="entry name" value="Nucleotidylyl transferase"/>
    <property type="match status" value="1"/>
</dbReference>
<dbReference type="AlphaFoldDB" id="A0A1C7N7P0"/>
<evidence type="ECO:0000313" key="2">
    <source>
        <dbReference type="EMBL" id="OBZ84988.1"/>
    </source>
</evidence>
<protein>
    <submittedName>
        <fullName evidence="2">Uncharacterized protein C1F12.08</fullName>
    </submittedName>
</protein>
<dbReference type="CDD" id="cd02164">
    <property type="entry name" value="PPAT_CoAS"/>
    <property type="match status" value="1"/>
</dbReference>
<gene>
    <name evidence="2" type="ORF">A0J61_06966</name>
</gene>
<evidence type="ECO:0000259" key="1">
    <source>
        <dbReference type="Pfam" id="PF01467"/>
    </source>
</evidence>
<evidence type="ECO:0000313" key="3">
    <source>
        <dbReference type="Proteomes" id="UP000093000"/>
    </source>
</evidence>
<dbReference type="EMBL" id="LUGH01000446">
    <property type="protein sequence ID" value="OBZ84988.1"/>
    <property type="molecule type" value="Genomic_DNA"/>
</dbReference>
<name>A0A1C7N7P0_9FUNG</name>
<organism evidence="2 3">
    <name type="scientific">Choanephora cucurbitarum</name>
    <dbReference type="NCBI Taxonomy" id="101091"/>
    <lineage>
        <taxon>Eukaryota</taxon>
        <taxon>Fungi</taxon>
        <taxon>Fungi incertae sedis</taxon>
        <taxon>Mucoromycota</taxon>
        <taxon>Mucoromycotina</taxon>
        <taxon>Mucoromycetes</taxon>
        <taxon>Mucorales</taxon>
        <taxon>Mucorineae</taxon>
        <taxon>Choanephoraceae</taxon>
        <taxon>Choanephoroideae</taxon>
        <taxon>Choanephora</taxon>
    </lineage>
</organism>
<dbReference type="OrthoDB" id="330671at2759"/>
<keyword evidence="3" id="KW-1185">Reference proteome</keyword>
<dbReference type="PANTHER" id="PTHR10695:SF46">
    <property type="entry name" value="BIFUNCTIONAL COENZYME A SYNTHASE-RELATED"/>
    <property type="match status" value="1"/>
</dbReference>
<dbReference type="Proteomes" id="UP000093000">
    <property type="component" value="Unassembled WGS sequence"/>
</dbReference>
<reference evidence="2 3" key="1">
    <citation type="submission" date="2016-03" db="EMBL/GenBank/DDBJ databases">
        <title>Choanephora cucurbitarum.</title>
        <authorList>
            <person name="Min B."/>
            <person name="Park H."/>
            <person name="Park J.-H."/>
            <person name="Shin H.-D."/>
            <person name="Choi I.-G."/>
        </authorList>
    </citation>
    <scope>NUCLEOTIDE SEQUENCE [LARGE SCALE GENOMIC DNA]</scope>
    <source>
        <strain evidence="2 3">KUS-F28377</strain>
    </source>
</reference>
<accession>A0A1C7N7P0</accession>
<dbReference type="PANTHER" id="PTHR10695">
    <property type="entry name" value="DEPHOSPHO-COA KINASE-RELATED"/>
    <property type="match status" value="1"/>
</dbReference>
<feature type="domain" description="Cytidyltransferase-like" evidence="1">
    <location>
        <begin position="156"/>
        <end position="254"/>
    </location>
</feature>
<dbReference type="FunFam" id="3.40.50.620:FF:000089">
    <property type="entry name" value="Bifunctional coenzyme A synthase"/>
    <property type="match status" value="1"/>
</dbReference>
<dbReference type="NCBIfam" id="TIGR00125">
    <property type="entry name" value="cyt_tran_rel"/>
    <property type="match status" value="1"/>
</dbReference>
<sequence length="310" mass="34566">MAFLLPLVVNKLKSLTKRDAEAIEKAVYLAIDHDTNLVIAIRSEEIKTNKHCMDTIWETVQAFLGTVYVIQLQASYAKNKPLFDCNVVFQDLCGYDIFSEPGIDTICIQEKSDLLTFQYNQKTVLLEMSASKEIKEFVVQEHTGPIEPLAFQRVAVGGTFDHLHAGHRILLTMTAILAQSSMVVGVTDDCMLTKKAHKELIAPTSQRVEYVKNYMQAVKRGIDYYIVPITDPFGPTATDPTIDALVVSKETLKGGDLVNNERAMRGLPPLELRIIDVISSNNSSVQGQDMGLLKISSSWIREYIAKQRAG</sequence>
<dbReference type="Gene3D" id="3.40.50.620">
    <property type="entry name" value="HUPs"/>
    <property type="match status" value="1"/>
</dbReference>
<dbReference type="GO" id="GO:0004140">
    <property type="term" value="F:dephospho-CoA kinase activity"/>
    <property type="evidence" value="ECO:0007669"/>
    <property type="project" value="TreeGrafter"/>
</dbReference>
<dbReference type="InParanoid" id="A0A1C7N7P0"/>
<dbReference type="InterPro" id="IPR004821">
    <property type="entry name" value="Cyt_trans-like"/>
</dbReference>